<protein>
    <submittedName>
        <fullName evidence="1">Uncharacterized protein</fullName>
    </submittedName>
</protein>
<dbReference type="EMBL" id="GBRH01248056">
    <property type="protein sequence ID" value="JAD49839.1"/>
    <property type="molecule type" value="Transcribed_RNA"/>
</dbReference>
<organism evidence="1">
    <name type="scientific">Arundo donax</name>
    <name type="common">Giant reed</name>
    <name type="synonym">Donax arundinaceus</name>
    <dbReference type="NCBI Taxonomy" id="35708"/>
    <lineage>
        <taxon>Eukaryota</taxon>
        <taxon>Viridiplantae</taxon>
        <taxon>Streptophyta</taxon>
        <taxon>Embryophyta</taxon>
        <taxon>Tracheophyta</taxon>
        <taxon>Spermatophyta</taxon>
        <taxon>Magnoliopsida</taxon>
        <taxon>Liliopsida</taxon>
        <taxon>Poales</taxon>
        <taxon>Poaceae</taxon>
        <taxon>PACMAD clade</taxon>
        <taxon>Arundinoideae</taxon>
        <taxon>Arundineae</taxon>
        <taxon>Arundo</taxon>
    </lineage>
</organism>
<dbReference type="AlphaFoldDB" id="A0A0A9ADV7"/>
<reference evidence="1" key="1">
    <citation type="submission" date="2014-09" db="EMBL/GenBank/DDBJ databases">
        <authorList>
            <person name="Magalhaes I.L.F."/>
            <person name="Oliveira U."/>
            <person name="Santos F.R."/>
            <person name="Vidigal T.H.D.A."/>
            <person name="Brescovit A.D."/>
            <person name="Santos A.J."/>
        </authorList>
    </citation>
    <scope>NUCLEOTIDE SEQUENCE</scope>
    <source>
        <tissue evidence="1">Shoot tissue taken approximately 20 cm above the soil surface</tissue>
    </source>
</reference>
<proteinExistence type="predicted"/>
<accession>A0A0A9ADV7</accession>
<evidence type="ECO:0000313" key="1">
    <source>
        <dbReference type="EMBL" id="JAD49839.1"/>
    </source>
</evidence>
<sequence>MKWRLLKRWISMVGAAKCLT</sequence>
<name>A0A0A9ADV7_ARUDO</name>
<reference evidence="1" key="2">
    <citation type="journal article" date="2015" name="Data Brief">
        <title>Shoot transcriptome of the giant reed, Arundo donax.</title>
        <authorList>
            <person name="Barrero R.A."/>
            <person name="Guerrero F.D."/>
            <person name="Moolhuijzen P."/>
            <person name="Goolsby J.A."/>
            <person name="Tidwell J."/>
            <person name="Bellgard S.E."/>
            <person name="Bellgard M.I."/>
        </authorList>
    </citation>
    <scope>NUCLEOTIDE SEQUENCE</scope>
    <source>
        <tissue evidence="1">Shoot tissue taken approximately 20 cm above the soil surface</tissue>
    </source>
</reference>